<sequence>MAKIDDVDLGIILFLSDNPRSTSTSVAKNIFKPQDSRKLIKIDNMIRYRLKRFIGDNV</sequence>
<name>X1I294_9ZZZZ</name>
<evidence type="ECO:0008006" key="2">
    <source>
        <dbReference type="Google" id="ProtNLM"/>
    </source>
</evidence>
<dbReference type="AlphaFoldDB" id="X1I294"/>
<dbReference type="EMBL" id="BARU01044159">
    <property type="protein sequence ID" value="GAH76501.1"/>
    <property type="molecule type" value="Genomic_DNA"/>
</dbReference>
<organism evidence="1">
    <name type="scientific">marine sediment metagenome</name>
    <dbReference type="NCBI Taxonomy" id="412755"/>
    <lineage>
        <taxon>unclassified sequences</taxon>
        <taxon>metagenomes</taxon>
        <taxon>ecological metagenomes</taxon>
    </lineage>
</organism>
<proteinExistence type="predicted"/>
<protein>
    <recommendedName>
        <fullName evidence="2">HTH asnC-type domain-containing protein</fullName>
    </recommendedName>
</protein>
<feature type="non-terminal residue" evidence="1">
    <location>
        <position position="58"/>
    </location>
</feature>
<comment type="caution">
    <text evidence="1">The sequence shown here is derived from an EMBL/GenBank/DDBJ whole genome shotgun (WGS) entry which is preliminary data.</text>
</comment>
<accession>X1I294</accession>
<gene>
    <name evidence="1" type="ORF">S03H2_67441</name>
</gene>
<reference evidence="1" key="1">
    <citation type="journal article" date="2014" name="Front. Microbiol.">
        <title>High frequency of phylogenetically diverse reductive dehalogenase-homologous genes in deep subseafloor sedimentary metagenomes.</title>
        <authorList>
            <person name="Kawai M."/>
            <person name="Futagami T."/>
            <person name="Toyoda A."/>
            <person name="Takaki Y."/>
            <person name="Nishi S."/>
            <person name="Hori S."/>
            <person name="Arai W."/>
            <person name="Tsubouchi T."/>
            <person name="Morono Y."/>
            <person name="Uchiyama I."/>
            <person name="Ito T."/>
            <person name="Fujiyama A."/>
            <person name="Inagaki F."/>
            <person name="Takami H."/>
        </authorList>
    </citation>
    <scope>NUCLEOTIDE SEQUENCE</scope>
    <source>
        <strain evidence="1">Expedition CK06-06</strain>
    </source>
</reference>
<evidence type="ECO:0000313" key="1">
    <source>
        <dbReference type="EMBL" id="GAH76501.1"/>
    </source>
</evidence>